<protein>
    <submittedName>
        <fullName evidence="6">Lytic polysaccharide monooxygenase</fullName>
    </submittedName>
</protein>
<reference evidence="6 7" key="1">
    <citation type="submission" date="2023-03" db="EMBL/GenBank/DDBJ databases">
        <title>Draft genome sequence of type strain Streptomyces ferralitis JCM 14344.</title>
        <authorList>
            <person name="Klaysubun C."/>
            <person name="Duangmal K."/>
        </authorList>
    </citation>
    <scope>NUCLEOTIDE SEQUENCE [LARGE SCALE GENOMIC DNA]</scope>
    <source>
        <strain evidence="6 7">JCM 14344</strain>
    </source>
</reference>
<feature type="compositionally biased region" description="Low complexity" evidence="2">
    <location>
        <begin position="219"/>
        <end position="228"/>
    </location>
</feature>
<dbReference type="CDD" id="cd21177">
    <property type="entry name" value="LPMO_AA10"/>
    <property type="match status" value="1"/>
</dbReference>
<dbReference type="GO" id="GO:0004497">
    <property type="term" value="F:monooxygenase activity"/>
    <property type="evidence" value="ECO:0007669"/>
    <property type="project" value="UniProtKB-KW"/>
</dbReference>
<dbReference type="InterPro" id="IPR004302">
    <property type="entry name" value="Cellulose/chitin-bd_N"/>
</dbReference>
<organism evidence="6 7">
    <name type="scientific">Streptantibioticus ferralitis</name>
    <dbReference type="NCBI Taxonomy" id="236510"/>
    <lineage>
        <taxon>Bacteria</taxon>
        <taxon>Bacillati</taxon>
        <taxon>Actinomycetota</taxon>
        <taxon>Actinomycetes</taxon>
        <taxon>Kitasatosporales</taxon>
        <taxon>Streptomycetaceae</taxon>
        <taxon>Streptantibioticus</taxon>
    </lineage>
</organism>
<keyword evidence="6" id="KW-0503">Monooxygenase</keyword>
<dbReference type="PANTHER" id="PTHR34823:SF1">
    <property type="entry name" value="CHITIN-BINDING TYPE-4 DOMAIN-CONTAINING PROTEIN"/>
    <property type="match status" value="1"/>
</dbReference>
<dbReference type="Pfam" id="PF03067">
    <property type="entry name" value="LPMO_10"/>
    <property type="match status" value="1"/>
</dbReference>
<keyword evidence="3" id="KW-0812">Transmembrane</keyword>
<keyword evidence="1 4" id="KW-0732">Signal</keyword>
<accession>A0ABT5YYA4</accession>
<evidence type="ECO:0000259" key="5">
    <source>
        <dbReference type="Pfam" id="PF03067"/>
    </source>
</evidence>
<dbReference type="PANTHER" id="PTHR34823">
    <property type="entry name" value="GLCNAC-BINDING PROTEIN A"/>
    <property type="match status" value="1"/>
</dbReference>
<feature type="region of interest" description="Disordered" evidence="2">
    <location>
        <begin position="212"/>
        <end position="269"/>
    </location>
</feature>
<evidence type="ECO:0000313" key="7">
    <source>
        <dbReference type="Proteomes" id="UP001220022"/>
    </source>
</evidence>
<feature type="signal peptide" evidence="4">
    <location>
        <begin position="1"/>
        <end position="29"/>
    </location>
</feature>
<dbReference type="Proteomes" id="UP001220022">
    <property type="component" value="Unassembled WGS sequence"/>
</dbReference>
<keyword evidence="7" id="KW-1185">Reference proteome</keyword>
<dbReference type="InterPro" id="IPR014756">
    <property type="entry name" value="Ig_E-set"/>
</dbReference>
<evidence type="ECO:0000256" key="3">
    <source>
        <dbReference type="SAM" id="Phobius"/>
    </source>
</evidence>
<gene>
    <name evidence="6" type="ORF">P2L57_12215</name>
</gene>
<feature type="transmembrane region" description="Helical" evidence="3">
    <location>
        <begin position="279"/>
        <end position="300"/>
    </location>
</feature>
<sequence>MPIRRKVAFAIVVGSPLVFTALTATPANAHGSLRNPVSRVLACYQEGPEHPMSAACQAAVQVGGTQALYDWNGVRIGDAGGRSKQIIPDGKLCSAGADEFKGLDLARADWPATPMNSGSFTFSYRATAAHKGTFALYITKDGYDPGKPLKWSDLESQPFATATNPPPANGSYTFSGKVPQRTGHHLIYSIWQRSDSPEAFYTCSDVVFGGGRQGGGTGSPAPTASAPSDSQLAAGAARSSMKDMPGMRPAAVNQPGPDGSAAPLNAKSLAETGGSGSTVPLAIGGAAVIAVGSAILMTSARRRASAGGRRR</sequence>
<dbReference type="EMBL" id="JARHTQ010000006">
    <property type="protein sequence ID" value="MDF2256473.1"/>
    <property type="molecule type" value="Genomic_DNA"/>
</dbReference>
<evidence type="ECO:0000313" key="6">
    <source>
        <dbReference type="EMBL" id="MDF2256473.1"/>
    </source>
</evidence>
<dbReference type="RefSeq" id="WP_275812654.1">
    <property type="nucleotide sequence ID" value="NZ_BAAANM010000004.1"/>
</dbReference>
<dbReference type="SUPFAM" id="SSF81296">
    <property type="entry name" value="E set domains"/>
    <property type="match status" value="1"/>
</dbReference>
<proteinExistence type="predicted"/>
<feature type="chain" id="PRO_5045527888" evidence="4">
    <location>
        <begin position="30"/>
        <end position="311"/>
    </location>
</feature>
<keyword evidence="3" id="KW-1133">Transmembrane helix</keyword>
<comment type="caution">
    <text evidence="6">The sequence shown here is derived from an EMBL/GenBank/DDBJ whole genome shotgun (WGS) entry which is preliminary data.</text>
</comment>
<evidence type="ECO:0000256" key="4">
    <source>
        <dbReference type="SAM" id="SignalP"/>
    </source>
</evidence>
<evidence type="ECO:0000256" key="1">
    <source>
        <dbReference type="ARBA" id="ARBA00022729"/>
    </source>
</evidence>
<name>A0ABT5YYA4_9ACTN</name>
<feature type="domain" description="Chitin-binding type-4" evidence="5">
    <location>
        <begin position="30"/>
        <end position="206"/>
    </location>
</feature>
<dbReference type="Gene3D" id="2.70.50.50">
    <property type="entry name" value="chitin-binding protein cbp21"/>
    <property type="match status" value="1"/>
</dbReference>
<keyword evidence="6" id="KW-0560">Oxidoreductase</keyword>
<keyword evidence="3" id="KW-0472">Membrane</keyword>
<evidence type="ECO:0000256" key="2">
    <source>
        <dbReference type="SAM" id="MobiDB-lite"/>
    </source>
</evidence>
<dbReference type="InterPro" id="IPR051024">
    <property type="entry name" value="GlcNAc_Chitin_IntDeg"/>
</dbReference>